<dbReference type="PATRIC" id="fig|1698283.3.peg.183"/>
<evidence type="ECO:0000259" key="1">
    <source>
        <dbReference type="Pfam" id="PF10120"/>
    </source>
</evidence>
<reference evidence="2 3" key="1">
    <citation type="journal article" date="2016" name="Sci. Rep.">
        <title>Metabolic traits of an uncultured archaeal lineage -MSBL1- from brine pools of the Red Sea.</title>
        <authorList>
            <person name="Mwirichia R."/>
            <person name="Alam I."/>
            <person name="Rashid M."/>
            <person name="Vinu M."/>
            <person name="Ba-Alawi W."/>
            <person name="Anthony Kamau A."/>
            <person name="Kamanda Ngugi D."/>
            <person name="Goker M."/>
            <person name="Klenk H.P."/>
            <person name="Bajic V."/>
            <person name="Stingl U."/>
        </authorList>
    </citation>
    <scope>NUCLEOTIDE SEQUENCE [LARGE SCALE GENOMIC DNA]</scope>
    <source>
        <strain evidence="2">SCGC-AAA382K21</strain>
    </source>
</reference>
<sequence>RELGLKISSFDRKEEPSEVKTMEWGTEKAIEKFGGVPDVIYDRGGIGKEPMIRILGKKATEVSEIALQIAKKIT</sequence>
<name>A0A133VJK7_9EURY</name>
<evidence type="ECO:0000313" key="3">
    <source>
        <dbReference type="Proteomes" id="UP000070504"/>
    </source>
</evidence>
<dbReference type="Gene3D" id="3.40.225.10">
    <property type="entry name" value="Class II aldolase/adducin N-terminal domain"/>
    <property type="match status" value="1"/>
</dbReference>
<gene>
    <name evidence="2" type="ORF">AKJ54_01235</name>
</gene>
<dbReference type="Proteomes" id="UP000070504">
    <property type="component" value="Unassembled WGS sequence"/>
</dbReference>
<dbReference type="InterPro" id="IPR019293">
    <property type="entry name" value="ThiN"/>
</dbReference>
<dbReference type="AlphaFoldDB" id="A0A133VJK7"/>
<dbReference type="SUPFAM" id="SSF53639">
    <property type="entry name" value="AraD/HMP-PK domain-like"/>
    <property type="match status" value="1"/>
</dbReference>
<feature type="non-terminal residue" evidence="2">
    <location>
        <position position="1"/>
    </location>
</feature>
<comment type="caution">
    <text evidence="2">The sequence shown here is derived from an EMBL/GenBank/DDBJ whole genome shotgun (WGS) entry which is preliminary data.</text>
</comment>
<evidence type="ECO:0000313" key="2">
    <source>
        <dbReference type="EMBL" id="KXB06617.1"/>
    </source>
</evidence>
<dbReference type="EMBL" id="LHYH01000033">
    <property type="protein sequence ID" value="KXB06617.1"/>
    <property type="molecule type" value="Genomic_DNA"/>
</dbReference>
<proteinExistence type="predicted"/>
<organism evidence="2 3">
    <name type="scientific">candidate division MSBL1 archaeon SCGC-AAA382K21</name>
    <dbReference type="NCBI Taxonomy" id="1698283"/>
    <lineage>
        <taxon>Archaea</taxon>
        <taxon>Methanobacteriati</taxon>
        <taxon>Methanobacteriota</taxon>
        <taxon>candidate division MSBL1</taxon>
    </lineage>
</organism>
<accession>A0A133VJK7</accession>
<dbReference type="InterPro" id="IPR036409">
    <property type="entry name" value="Aldolase_II/adducin_N_sf"/>
</dbReference>
<protein>
    <recommendedName>
        <fullName evidence="1">Thiamine-phosphate synthase ThiN domain-containing protein</fullName>
    </recommendedName>
</protein>
<keyword evidence="3" id="KW-1185">Reference proteome</keyword>
<feature type="domain" description="Thiamine-phosphate synthase ThiN" evidence="1">
    <location>
        <begin position="1"/>
        <end position="66"/>
    </location>
</feature>
<dbReference type="Pfam" id="PF10120">
    <property type="entry name" value="ThiN"/>
    <property type="match status" value="1"/>
</dbReference>